<evidence type="ECO:0000313" key="3">
    <source>
        <dbReference type="Proteomes" id="UP000314987"/>
    </source>
</evidence>
<evidence type="ECO:0000256" key="1">
    <source>
        <dbReference type="SAM" id="MobiDB-lite"/>
    </source>
</evidence>
<name>A0A4X2KWS6_VOMUR</name>
<feature type="region of interest" description="Disordered" evidence="1">
    <location>
        <begin position="1"/>
        <end position="96"/>
    </location>
</feature>
<accession>A0A4X2KWS6</accession>
<feature type="compositionally biased region" description="Polar residues" evidence="1">
    <location>
        <begin position="399"/>
        <end position="417"/>
    </location>
</feature>
<organism evidence="2 3">
    <name type="scientific">Vombatus ursinus</name>
    <name type="common">Common wombat</name>
    <dbReference type="NCBI Taxonomy" id="29139"/>
    <lineage>
        <taxon>Eukaryota</taxon>
        <taxon>Metazoa</taxon>
        <taxon>Chordata</taxon>
        <taxon>Craniata</taxon>
        <taxon>Vertebrata</taxon>
        <taxon>Euteleostomi</taxon>
        <taxon>Mammalia</taxon>
        <taxon>Metatheria</taxon>
        <taxon>Diprotodontia</taxon>
        <taxon>Vombatidae</taxon>
        <taxon>Vombatus</taxon>
    </lineage>
</organism>
<reference evidence="2" key="3">
    <citation type="submission" date="2025-09" db="UniProtKB">
        <authorList>
            <consortium name="Ensembl"/>
        </authorList>
    </citation>
    <scope>IDENTIFICATION</scope>
</reference>
<reference evidence="3" key="1">
    <citation type="submission" date="2018-12" db="EMBL/GenBank/DDBJ databases">
        <authorList>
            <person name="Yazar S."/>
        </authorList>
    </citation>
    <scope>NUCLEOTIDE SEQUENCE [LARGE SCALE GENOMIC DNA]</scope>
</reference>
<dbReference type="GeneTree" id="ENSGT00940000159649"/>
<feature type="compositionally biased region" description="Basic and acidic residues" evidence="1">
    <location>
        <begin position="370"/>
        <end position="386"/>
    </location>
</feature>
<dbReference type="Ensembl" id="ENSVURT00010015435.1">
    <property type="protein sequence ID" value="ENSVURP00010013557.1"/>
    <property type="gene ID" value="ENSVURG00010010429.1"/>
</dbReference>
<feature type="compositionally biased region" description="Polar residues" evidence="1">
    <location>
        <begin position="425"/>
        <end position="435"/>
    </location>
</feature>
<dbReference type="STRING" id="29139.ENSVURP00010013557"/>
<sequence length="477" mass="52772">VGQESDTESSKNPSHLPKEQKEKVPTFPQVSRPEYLPPSKDPQQNSTLIQDISGSGKPWMKGSKEFASSCESSLEDQVSDHGVVSANEGAELPRKMEDLATPFDSVVGKSNLSGLYDREGSKKIKKRVSFSEELFLEEEVEKEKNRLIVLKSKGVVNDTLFDSEPEEIEKKKMTTEPNSLSSPVLMLESHGKRFLEDLTRESSSEKATPSFRIERYENYSENYQSKASDLEGLLSDPLRSLGSVSDLRSPVMGDLNLTLPSIPEVTSDDERVEQLEDVRTTPTSKNHLEKETPFFCSSATSSEEENLSPDAGVSTLFHEEQNALRMEKPEDFVNSSILSSKQTTALGVCKLHGGEGLGLDKDILIPESLEKQEWREEDNHTEESRSQRSSSQGCPVSGHSLSENFNATHSFPGSLHSDTYHTNRAESPQKTSAESSAAKVENSDKTKQLLRAWVSPSEPHPFPAQPTGGTTVSAKHR</sequence>
<protein>
    <submittedName>
        <fullName evidence="2">Uncharacterized protein</fullName>
    </submittedName>
</protein>
<feature type="compositionally biased region" description="Polar residues" evidence="1">
    <location>
        <begin position="467"/>
        <end position="477"/>
    </location>
</feature>
<dbReference type="AlphaFoldDB" id="A0A4X2KWS6"/>
<proteinExistence type="predicted"/>
<feature type="region of interest" description="Disordered" evidence="1">
    <location>
        <begin position="370"/>
        <end position="477"/>
    </location>
</feature>
<dbReference type="Proteomes" id="UP000314987">
    <property type="component" value="Unassembled WGS sequence"/>
</dbReference>
<feature type="compositionally biased region" description="Polar residues" evidence="1">
    <location>
        <begin position="41"/>
        <end position="53"/>
    </location>
</feature>
<evidence type="ECO:0000313" key="2">
    <source>
        <dbReference type="Ensembl" id="ENSVURP00010013557.1"/>
    </source>
</evidence>
<keyword evidence="3" id="KW-1185">Reference proteome</keyword>
<dbReference type="OMA" id="EDVRTTP"/>
<reference evidence="2" key="2">
    <citation type="submission" date="2025-08" db="UniProtKB">
        <authorList>
            <consortium name="Ensembl"/>
        </authorList>
    </citation>
    <scope>IDENTIFICATION</scope>
</reference>
<feature type="region of interest" description="Disordered" evidence="1">
    <location>
        <begin position="278"/>
        <end position="309"/>
    </location>
</feature>